<keyword evidence="1" id="KW-1133">Transmembrane helix</keyword>
<keyword evidence="1" id="KW-0472">Membrane</keyword>
<evidence type="ECO:0000313" key="3">
    <source>
        <dbReference type="EMBL" id="NGM14989.1"/>
    </source>
</evidence>
<organism evidence="3 4">
    <name type="scientific">Verrucosispora sioxanthis</name>
    <dbReference type="NCBI Taxonomy" id="2499994"/>
    <lineage>
        <taxon>Bacteria</taxon>
        <taxon>Bacillati</taxon>
        <taxon>Actinomycetota</taxon>
        <taxon>Actinomycetes</taxon>
        <taxon>Micromonosporales</taxon>
        <taxon>Micromonosporaceae</taxon>
        <taxon>Micromonospora</taxon>
    </lineage>
</organism>
<dbReference type="EMBL" id="SAIY01000007">
    <property type="protein sequence ID" value="NGM14989.1"/>
    <property type="molecule type" value="Genomic_DNA"/>
</dbReference>
<proteinExistence type="predicted"/>
<evidence type="ECO:0000259" key="2">
    <source>
        <dbReference type="Pfam" id="PF10756"/>
    </source>
</evidence>
<name>A0A6M1L9T7_9ACTN</name>
<dbReference type="AlphaFoldDB" id="A0A6M1L9T7"/>
<protein>
    <submittedName>
        <fullName evidence="3">PH domain-containing protein</fullName>
    </submittedName>
</protein>
<feature type="transmembrane region" description="Helical" evidence="1">
    <location>
        <begin position="7"/>
        <end position="26"/>
    </location>
</feature>
<evidence type="ECO:0000256" key="1">
    <source>
        <dbReference type="SAM" id="Phobius"/>
    </source>
</evidence>
<dbReference type="InterPro" id="IPR019692">
    <property type="entry name" value="CFP-6_PH"/>
</dbReference>
<gene>
    <name evidence="3" type="ORF">ENC19_21225</name>
</gene>
<dbReference type="Proteomes" id="UP000478148">
    <property type="component" value="Unassembled WGS sequence"/>
</dbReference>
<comment type="caution">
    <text evidence="3">The sequence shown here is derived from an EMBL/GenBank/DDBJ whole genome shotgun (WGS) entry which is preliminary data.</text>
</comment>
<keyword evidence="1" id="KW-0812">Transmembrane</keyword>
<accession>A0A6M1L9T7</accession>
<sequence length="136" mass="13910">MPPALPVLKLAAAVVVLALGMLLAAGDPLRPVLGGLAAVILVGWGLRDLLAPVRLAVDATGVTVPAGMLSRRHLPWPTVENIQLHRRSGRGLAGPTLEIDTGDSLHLFSRLDLGTDPAEVADALRAARAASPGGTG</sequence>
<evidence type="ECO:0000313" key="4">
    <source>
        <dbReference type="Proteomes" id="UP000478148"/>
    </source>
</evidence>
<reference evidence="3 4" key="1">
    <citation type="submission" date="2020-02" db="EMBL/GenBank/DDBJ databases">
        <title>Draft Genome Sequence of Verrucosispora sp. Strain CWR15, Isolated from Gulf of Mexico Sponge.</title>
        <authorList>
            <person name="Kennedy S.J."/>
            <person name="Cella E."/>
            <person name="Azarian T."/>
            <person name="Baker B.J."/>
            <person name="Shaw L.N."/>
        </authorList>
    </citation>
    <scope>NUCLEOTIDE SEQUENCE [LARGE SCALE GENOMIC DNA]</scope>
    <source>
        <strain evidence="3 4">CWR15</strain>
    </source>
</reference>
<dbReference type="Pfam" id="PF10756">
    <property type="entry name" value="bPH_6"/>
    <property type="match status" value="1"/>
</dbReference>
<feature type="domain" description="Low molecular weight protein antigen 6 PH" evidence="2">
    <location>
        <begin position="53"/>
        <end position="129"/>
    </location>
</feature>
<keyword evidence="4" id="KW-1185">Reference proteome</keyword>